<name>A0A024CH69_9SYNE</name>
<protein>
    <recommendedName>
        <fullName evidence="1">Nif11 domain-containing protein</fullName>
    </recommendedName>
</protein>
<accession>A0A024CH69</accession>
<dbReference type="InterPro" id="IPR012903">
    <property type="entry name" value="Nif11"/>
</dbReference>
<sequence>MLSSTSSSIIENFIHSVVQSHEIATGLKKLTSHEQIIDYAYSKGFSFTKDDWDEFVLLDSESLKSQSKQSALLHDTTHWSWAFRQVSTWRAMLMEGADQGSS</sequence>
<dbReference type="EMBL" id="KF846544">
    <property type="protein sequence ID" value="AHZ33978.1"/>
    <property type="molecule type" value="Genomic_DNA"/>
</dbReference>
<proteinExistence type="predicted"/>
<evidence type="ECO:0000259" key="1">
    <source>
        <dbReference type="Pfam" id="PF07862"/>
    </source>
</evidence>
<dbReference type="AlphaFoldDB" id="A0A024CH69"/>
<gene>
    <name evidence="2" type="primary">unk8</name>
</gene>
<evidence type="ECO:0000313" key="2">
    <source>
        <dbReference type="EMBL" id="AHZ33978.1"/>
    </source>
</evidence>
<feature type="domain" description="Nif11" evidence="1">
    <location>
        <begin position="10"/>
        <end position="52"/>
    </location>
</feature>
<organism evidence="2">
    <name type="scientific">uncultured Synechococcus sp</name>
    <dbReference type="NCBI Taxonomy" id="154535"/>
    <lineage>
        <taxon>Bacteria</taxon>
        <taxon>Bacillati</taxon>
        <taxon>Cyanobacteriota</taxon>
        <taxon>Cyanophyceae</taxon>
        <taxon>Synechococcales</taxon>
        <taxon>Synechococcaceae</taxon>
        <taxon>Synechococcus</taxon>
        <taxon>environmental samples</taxon>
    </lineage>
</organism>
<reference evidence="2" key="1">
    <citation type="journal article" date="2014" name="FEMS Microbiol. Ecol.">
        <title>Development of a targeted metagenomic approach to study a genomic region involved in light harvesting in marine Synechococcus.</title>
        <authorList>
            <person name="Humily F."/>
            <person name="Farrant G.K."/>
            <person name="Marie D."/>
            <person name="Perennou M."/>
            <person name="Mazard S."/>
            <person name="Labadie K."/>
            <person name="Aury J.-M."/>
            <person name="Wincker P."/>
            <person name="Nicolas Segui A."/>
            <person name="Scanlan D.J."/>
            <person name="Garczarek L."/>
        </authorList>
    </citation>
    <scope>NUCLEOTIDE SEQUENCE</scope>
</reference>
<dbReference type="Pfam" id="PF07862">
    <property type="entry name" value="Nif11"/>
    <property type="match status" value="1"/>
</dbReference>